<proteinExistence type="predicted"/>
<keyword evidence="1" id="KW-1133">Transmembrane helix</keyword>
<dbReference type="HOGENOM" id="CLU_1992893_0_0_1"/>
<accession>A0A0D0CGN6</accession>
<feature type="transmembrane region" description="Helical" evidence="1">
    <location>
        <begin position="83"/>
        <end position="103"/>
    </location>
</feature>
<protein>
    <submittedName>
        <fullName evidence="2">Uncharacterized protein</fullName>
    </submittedName>
</protein>
<keyword evidence="1" id="KW-0472">Membrane</keyword>
<keyword evidence="1" id="KW-0812">Transmembrane</keyword>
<organism evidence="2 3">
    <name type="scientific">Collybiopsis luxurians FD-317 M1</name>
    <dbReference type="NCBI Taxonomy" id="944289"/>
    <lineage>
        <taxon>Eukaryota</taxon>
        <taxon>Fungi</taxon>
        <taxon>Dikarya</taxon>
        <taxon>Basidiomycota</taxon>
        <taxon>Agaricomycotina</taxon>
        <taxon>Agaricomycetes</taxon>
        <taxon>Agaricomycetidae</taxon>
        <taxon>Agaricales</taxon>
        <taxon>Marasmiineae</taxon>
        <taxon>Omphalotaceae</taxon>
        <taxon>Collybiopsis</taxon>
        <taxon>Collybiopsis luxurians</taxon>
    </lineage>
</organism>
<sequence length="125" mass="14440">MLRPSLQNLLTLIHVRFLRTNPNHLRRAHSMNAYKQLWMAGARKRLRKAAHVHRPIILFVDITVSSASYQICRQMPNKVDSTRFIGLIMAFAMIVTGIFTKGFRKNSRSTSIFENLAGEPRSFQK</sequence>
<reference evidence="2 3" key="1">
    <citation type="submission" date="2014-04" db="EMBL/GenBank/DDBJ databases">
        <title>Evolutionary Origins and Diversification of the Mycorrhizal Mutualists.</title>
        <authorList>
            <consortium name="DOE Joint Genome Institute"/>
            <consortium name="Mycorrhizal Genomics Consortium"/>
            <person name="Kohler A."/>
            <person name="Kuo A."/>
            <person name="Nagy L.G."/>
            <person name="Floudas D."/>
            <person name="Copeland A."/>
            <person name="Barry K.W."/>
            <person name="Cichocki N."/>
            <person name="Veneault-Fourrey C."/>
            <person name="LaButti K."/>
            <person name="Lindquist E.A."/>
            <person name="Lipzen A."/>
            <person name="Lundell T."/>
            <person name="Morin E."/>
            <person name="Murat C."/>
            <person name="Riley R."/>
            <person name="Ohm R."/>
            <person name="Sun H."/>
            <person name="Tunlid A."/>
            <person name="Henrissat B."/>
            <person name="Grigoriev I.V."/>
            <person name="Hibbett D.S."/>
            <person name="Martin F."/>
        </authorList>
    </citation>
    <scope>NUCLEOTIDE SEQUENCE [LARGE SCALE GENOMIC DNA]</scope>
    <source>
        <strain evidence="2 3">FD-317 M1</strain>
    </source>
</reference>
<gene>
    <name evidence="2" type="ORF">GYMLUDRAFT_578225</name>
</gene>
<dbReference type="Proteomes" id="UP000053593">
    <property type="component" value="Unassembled WGS sequence"/>
</dbReference>
<evidence type="ECO:0000313" key="3">
    <source>
        <dbReference type="Proteomes" id="UP000053593"/>
    </source>
</evidence>
<evidence type="ECO:0000313" key="2">
    <source>
        <dbReference type="EMBL" id="KIK61804.1"/>
    </source>
</evidence>
<dbReference type="EMBL" id="KN834770">
    <property type="protein sequence ID" value="KIK61804.1"/>
    <property type="molecule type" value="Genomic_DNA"/>
</dbReference>
<evidence type="ECO:0000256" key="1">
    <source>
        <dbReference type="SAM" id="Phobius"/>
    </source>
</evidence>
<dbReference type="AlphaFoldDB" id="A0A0D0CGN6"/>
<keyword evidence="3" id="KW-1185">Reference proteome</keyword>
<name>A0A0D0CGN6_9AGAR</name>